<keyword evidence="2 6" id="KW-0812">Transmembrane</keyword>
<comment type="similarity">
    <text evidence="6">Belongs to the ABC-2 integral membrane protein family.</text>
</comment>
<evidence type="ECO:0000256" key="2">
    <source>
        <dbReference type="ARBA" id="ARBA00022692"/>
    </source>
</evidence>
<dbReference type="InterPro" id="IPR047817">
    <property type="entry name" value="ABC2_TM_bact-type"/>
</dbReference>
<evidence type="ECO:0000256" key="5">
    <source>
        <dbReference type="ARBA" id="ARBA00023251"/>
    </source>
</evidence>
<dbReference type="PATRIC" id="fig|518642.7.peg.5747"/>
<dbReference type="InterPro" id="IPR000412">
    <property type="entry name" value="ABC_2_transport"/>
</dbReference>
<feature type="transmembrane region" description="Helical" evidence="6">
    <location>
        <begin position="184"/>
        <end position="203"/>
    </location>
</feature>
<proteinExistence type="inferred from homology"/>
<dbReference type="GO" id="GO:0046677">
    <property type="term" value="P:response to antibiotic"/>
    <property type="evidence" value="ECO:0007669"/>
    <property type="project" value="UniProtKB-KW"/>
</dbReference>
<dbReference type="GO" id="GO:0043190">
    <property type="term" value="C:ATP-binding cassette (ABC) transporter complex"/>
    <property type="evidence" value="ECO:0007669"/>
    <property type="project" value="InterPro"/>
</dbReference>
<dbReference type="Proteomes" id="UP000175971">
    <property type="component" value="Unassembled WGS sequence"/>
</dbReference>
<keyword evidence="9" id="KW-1185">Reference proteome</keyword>
<feature type="transmembrane region" description="Helical" evidence="6">
    <location>
        <begin position="39"/>
        <end position="59"/>
    </location>
</feature>
<dbReference type="GeneID" id="97761094"/>
<organism evidence="8 9">
    <name type="scientific">Streptomyces nanshensis</name>
    <dbReference type="NCBI Taxonomy" id="518642"/>
    <lineage>
        <taxon>Bacteria</taxon>
        <taxon>Bacillati</taxon>
        <taxon>Actinomycetota</taxon>
        <taxon>Actinomycetes</taxon>
        <taxon>Kitasatosporales</taxon>
        <taxon>Streptomycetaceae</taxon>
        <taxon>Streptomyces</taxon>
    </lineage>
</organism>
<feature type="transmembrane region" description="Helical" evidence="6">
    <location>
        <begin position="117"/>
        <end position="144"/>
    </location>
</feature>
<evidence type="ECO:0000256" key="1">
    <source>
        <dbReference type="ARBA" id="ARBA00004141"/>
    </source>
</evidence>
<dbReference type="AlphaFoldDB" id="A0A1E7LQZ0"/>
<dbReference type="InterPro" id="IPR052902">
    <property type="entry name" value="ABC-2_transporter"/>
</dbReference>
<gene>
    <name evidence="8" type="ORF">AN221_21045</name>
</gene>
<keyword evidence="3 6" id="KW-1133">Transmembrane helix</keyword>
<protein>
    <recommendedName>
        <fullName evidence="6">Transport permease protein</fullName>
    </recommendedName>
</protein>
<sequence>MTTHTTPAPGTTATGPRRGPTAAVLLAETRLFLREPGSLFWILAFPSVLLVILGFVPAFKEPQEGLGDRRVIDLYVPISVLLAMIMSGLQAMPPVLTAYRERGILRRMSTTPVRPSAILTAQITLHGAAALGSALLVVLVGRIAYGVELPGHLPGYLLALLLAVTVVLAMGATICALSRTTKAATAVGSVAYLAMMFTAGVWVPVQVMPDTLRRIVQATPFGSASQALDQAASGHWPSWAYLGVVALWTVVLGSAAARLFRWQ</sequence>
<evidence type="ECO:0000256" key="6">
    <source>
        <dbReference type="RuleBase" id="RU361157"/>
    </source>
</evidence>
<dbReference type="OrthoDB" id="3217868at2"/>
<dbReference type="Pfam" id="PF01061">
    <property type="entry name" value="ABC2_membrane"/>
    <property type="match status" value="1"/>
</dbReference>
<feature type="transmembrane region" description="Helical" evidence="6">
    <location>
        <begin position="74"/>
        <end position="96"/>
    </location>
</feature>
<evidence type="ECO:0000256" key="4">
    <source>
        <dbReference type="ARBA" id="ARBA00023136"/>
    </source>
</evidence>
<evidence type="ECO:0000313" key="9">
    <source>
        <dbReference type="Proteomes" id="UP000175971"/>
    </source>
</evidence>
<evidence type="ECO:0000256" key="3">
    <source>
        <dbReference type="ARBA" id="ARBA00022989"/>
    </source>
</evidence>
<evidence type="ECO:0000313" key="8">
    <source>
        <dbReference type="EMBL" id="OEV18568.1"/>
    </source>
</evidence>
<keyword evidence="4 6" id="KW-0472">Membrane</keyword>
<comment type="subcellular location">
    <subcellularLocation>
        <location evidence="6">Cell membrane</location>
        <topology evidence="6">Multi-pass membrane protein</topology>
    </subcellularLocation>
    <subcellularLocation>
        <location evidence="1">Membrane</location>
        <topology evidence="1">Multi-pass membrane protein</topology>
    </subcellularLocation>
</comment>
<name>A0A1E7LQZ0_9ACTN</name>
<dbReference type="PANTHER" id="PTHR43027:SF2">
    <property type="entry name" value="TRANSPORT PERMEASE PROTEIN"/>
    <property type="match status" value="1"/>
</dbReference>
<feature type="domain" description="ABC transmembrane type-2" evidence="7">
    <location>
        <begin position="37"/>
        <end position="263"/>
    </location>
</feature>
<keyword evidence="6" id="KW-1003">Cell membrane</keyword>
<feature type="transmembrane region" description="Helical" evidence="6">
    <location>
        <begin position="239"/>
        <end position="260"/>
    </location>
</feature>
<dbReference type="RefSeq" id="WP_070202248.1">
    <property type="nucleotide sequence ID" value="NZ_LJGZ01000091.1"/>
</dbReference>
<dbReference type="GO" id="GO:0140359">
    <property type="term" value="F:ABC-type transporter activity"/>
    <property type="evidence" value="ECO:0007669"/>
    <property type="project" value="InterPro"/>
</dbReference>
<evidence type="ECO:0000259" key="7">
    <source>
        <dbReference type="PROSITE" id="PS51012"/>
    </source>
</evidence>
<keyword evidence="5" id="KW-0046">Antibiotic resistance</keyword>
<dbReference type="PANTHER" id="PTHR43027">
    <property type="entry name" value="DOXORUBICIN RESISTANCE ABC TRANSPORTER PERMEASE PROTEIN DRRC-RELATED"/>
    <property type="match status" value="1"/>
</dbReference>
<accession>A0A1E7LQZ0</accession>
<dbReference type="PIRSF" id="PIRSF006648">
    <property type="entry name" value="DrrB"/>
    <property type="match status" value="1"/>
</dbReference>
<comment type="caution">
    <text evidence="8">The sequence shown here is derived from an EMBL/GenBank/DDBJ whole genome shotgun (WGS) entry which is preliminary data.</text>
</comment>
<dbReference type="EMBL" id="LJGZ01000091">
    <property type="protein sequence ID" value="OEV18568.1"/>
    <property type="molecule type" value="Genomic_DNA"/>
</dbReference>
<feature type="transmembrane region" description="Helical" evidence="6">
    <location>
        <begin position="156"/>
        <end position="177"/>
    </location>
</feature>
<keyword evidence="6" id="KW-0813">Transport</keyword>
<dbReference type="PROSITE" id="PS51012">
    <property type="entry name" value="ABC_TM2"/>
    <property type="match status" value="1"/>
</dbReference>
<reference evidence="8 9" key="1">
    <citation type="journal article" date="2016" name="Front. Microbiol.">
        <title>Comparative Genomics Analysis of Streptomyces Species Reveals Their Adaptation to the Marine Environment and Their Diversity at the Genomic Level.</title>
        <authorList>
            <person name="Tian X."/>
            <person name="Zhang Z."/>
            <person name="Yang T."/>
            <person name="Chen M."/>
            <person name="Li J."/>
            <person name="Chen F."/>
            <person name="Yang J."/>
            <person name="Li W."/>
            <person name="Zhang B."/>
            <person name="Zhang Z."/>
            <person name="Wu J."/>
            <person name="Zhang C."/>
            <person name="Long L."/>
            <person name="Xiao J."/>
        </authorList>
    </citation>
    <scope>NUCLEOTIDE SEQUENCE [LARGE SCALE GENOMIC DNA]</scope>
    <source>
        <strain evidence="8 9">SCSIO M10372</strain>
    </source>
</reference>
<dbReference type="InterPro" id="IPR013525">
    <property type="entry name" value="ABC2_TM"/>
</dbReference>